<dbReference type="HOGENOM" id="CLU_884589_0_0_9"/>
<evidence type="ECO:0000313" key="3">
    <source>
        <dbReference type="Proteomes" id="UP000011728"/>
    </source>
</evidence>
<reference evidence="2 3" key="1">
    <citation type="submission" date="2013-02" db="EMBL/GenBank/DDBJ databases">
        <title>Genome sequence of Clostridium saccharoperbutylacetonicum N1-4(HMT).</title>
        <authorList>
            <person name="Poehlein A."/>
            <person name="Daniel R."/>
        </authorList>
    </citation>
    <scope>NUCLEOTIDE SEQUENCE [LARGE SCALE GENOMIC DNA]</scope>
    <source>
        <strain evidence="3">N1-4(HMT)</strain>
    </source>
</reference>
<proteinExistence type="predicted"/>
<dbReference type="Gene3D" id="2.30.110.10">
    <property type="entry name" value="Electron Transport, Fmn-binding Protein, Chain A"/>
    <property type="match status" value="1"/>
</dbReference>
<keyword evidence="3" id="KW-1185">Reference proteome</keyword>
<dbReference type="Pfam" id="PF12724">
    <property type="entry name" value="Flavodoxin_5"/>
    <property type="match status" value="1"/>
</dbReference>
<feature type="domain" description="Flavodoxin" evidence="1">
    <location>
        <begin position="5"/>
        <end position="135"/>
    </location>
</feature>
<dbReference type="InterPro" id="IPR012349">
    <property type="entry name" value="Split_barrel_FMN-bd"/>
</dbReference>
<dbReference type="OrthoDB" id="3255142at2"/>
<protein>
    <submittedName>
        <fullName evidence="2">Flavodoxin</fullName>
    </submittedName>
</protein>
<evidence type="ECO:0000259" key="1">
    <source>
        <dbReference type="Pfam" id="PF12724"/>
    </source>
</evidence>
<dbReference type="EMBL" id="CP004121">
    <property type="protein sequence ID" value="AGF55294.1"/>
    <property type="molecule type" value="Genomic_DNA"/>
</dbReference>
<dbReference type="AlphaFoldDB" id="M1MBJ8"/>
<dbReference type="SUPFAM" id="SSF52218">
    <property type="entry name" value="Flavoproteins"/>
    <property type="match status" value="1"/>
</dbReference>
<dbReference type="KEGG" id="csr:Cspa_c15240"/>
<dbReference type="SUPFAM" id="SSF50475">
    <property type="entry name" value="FMN-binding split barrel"/>
    <property type="match status" value="1"/>
</dbReference>
<accession>M1MBJ8</accession>
<organism evidence="2 3">
    <name type="scientific">Clostridium saccharoperbutylacetonicum N1-4(HMT)</name>
    <dbReference type="NCBI Taxonomy" id="931276"/>
    <lineage>
        <taxon>Bacteria</taxon>
        <taxon>Bacillati</taxon>
        <taxon>Bacillota</taxon>
        <taxon>Clostridia</taxon>
        <taxon>Eubacteriales</taxon>
        <taxon>Clostridiaceae</taxon>
        <taxon>Clostridium</taxon>
    </lineage>
</organism>
<dbReference type="InterPro" id="IPR026816">
    <property type="entry name" value="Flavodoxin_dom"/>
</dbReference>
<dbReference type="STRING" id="36745.CLSAP_14870"/>
<dbReference type="Proteomes" id="UP000011728">
    <property type="component" value="Chromosome"/>
</dbReference>
<name>M1MBJ8_9CLOT</name>
<sequence length="314" mass="35938">MRNTLIISESHYGTAKRAADIIALILGNSRSVDVSKVPLEINKYKNIVLVFGFYGYNTGKKLKEYLVLEKNNMVTKNVAIIGVGLSCKDITKYAESIENCIGKKAEFVDFVQGELRIDKLTEEDKIILMDFFKKTNMKFEDMGNFDKKKAIELASRLARILNKPEQEMEREELINEINKFITSHNTCTLSTGSGNFIRNTPIEHIYYKNNFYFISEGGFKFKGLLQNSNVCIAIFNNYTSMSNLKGLQVSGKGMLIPYLSEEYIEGMSFKGIKMETLNNIPINMNLIKVVPEQFEFLNTDFKNKGFDSKQYYFA</sequence>
<dbReference type="RefSeq" id="WP_015391616.1">
    <property type="nucleotide sequence ID" value="NC_020291.1"/>
</dbReference>
<gene>
    <name evidence="2" type="ORF">Cspa_c15240</name>
</gene>
<dbReference type="eggNOG" id="COG3467">
    <property type="taxonomic scope" value="Bacteria"/>
</dbReference>
<evidence type="ECO:0000313" key="2">
    <source>
        <dbReference type="EMBL" id="AGF55294.1"/>
    </source>
</evidence>
<dbReference type="PATRIC" id="fig|931276.5.peg.1487"/>
<dbReference type="InterPro" id="IPR029039">
    <property type="entry name" value="Flavoprotein-like_sf"/>
</dbReference>